<evidence type="ECO:0000313" key="4">
    <source>
        <dbReference type="Proteomes" id="UP001408356"/>
    </source>
</evidence>
<accession>A0ABR2VIL6</accession>
<keyword evidence="2" id="KW-0560">Oxidoreductase</keyword>
<dbReference type="InterPro" id="IPR050816">
    <property type="entry name" value="Flavin-dep_Halogenase_NPB"/>
</dbReference>
<dbReference type="InterPro" id="IPR036188">
    <property type="entry name" value="FAD/NAD-bd_sf"/>
</dbReference>
<comment type="similarity">
    <text evidence="1">Belongs to the flavin-dependent halogenase family.</text>
</comment>
<evidence type="ECO:0000256" key="1">
    <source>
        <dbReference type="ARBA" id="ARBA00005706"/>
    </source>
</evidence>
<dbReference type="PANTHER" id="PTHR43747:SF5">
    <property type="entry name" value="FAD-BINDING DOMAIN-CONTAINING PROTEIN"/>
    <property type="match status" value="1"/>
</dbReference>
<sequence length="259" mass="28734">MMEISIYTSGLGFVSTVESISSISPKKNWPLPASPNTAPGWQLRHYRLRVFGGCFRESWHHAPSYVSPYVRMADDAACFVDPYFSSGVHLALTGGISAAITVAASIRGNCDELQASSWHLRKVAEPYTRFLLVISSSLKQIRAGDDSVISDWDEHSFDRALSISDPSPKALQMSRANSPRPSYLRLWDFATTHSVEHLGDGEDYKKGLKELGTILSPEQIRIMHTIRARQMLQTEDLLNIDDFGTDIIDGLSPNSYAGL</sequence>
<keyword evidence="4" id="KW-1185">Reference proteome</keyword>
<comment type="caution">
    <text evidence="3">The sequence shown here is derived from an EMBL/GenBank/DDBJ whole genome shotgun (WGS) entry which is preliminary data.</text>
</comment>
<dbReference type="PANTHER" id="PTHR43747">
    <property type="entry name" value="FAD-BINDING PROTEIN"/>
    <property type="match status" value="1"/>
</dbReference>
<dbReference type="Proteomes" id="UP001408356">
    <property type="component" value="Unassembled WGS sequence"/>
</dbReference>
<reference evidence="3 4" key="1">
    <citation type="journal article" date="2024" name="J. Plant Pathol.">
        <title>Sequence and assembly of the genome of Seiridium unicorne, isolate CBS 538.82, causal agent of cypress canker disease.</title>
        <authorList>
            <person name="Scali E."/>
            <person name="Rocca G.D."/>
            <person name="Danti R."/>
            <person name="Garbelotto M."/>
            <person name="Barberini S."/>
            <person name="Baroncelli R."/>
            <person name="Emiliani G."/>
        </authorList>
    </citation>
    <scope>NUCLEOTIDE SEQUENCE [LARGE SCALE GENOMIC DNA]</scope>
    <source>
        <strain evidence="3 4">BM-138-508</strain>
    </source>
</reference>
<dbReference type="Gene3D" id="3.50.50.60">
    <property type="entry name" value="FAD/NAD(P)-binding domain"/>
    <property type="match status" value="1"/>
</dbReference>
<evidence type="ECO:0000256" key="2">
    <source>
        <dbReference type="ARBA" id="ARBA00023002"/>
    </source>
</evidence>
<protein>
    <submittedName>
        <fullName evidence="3">Uncharacterized protein</fullName>
    </submittedName>
</protein>
<evidence type="ECO:0000313" key="3">
    <source>
        <dbReference type="EMBL" id="KAK9426797.1"/>
    </source>
</evidence>
<organism evidence="3 4">
    <name type="scientific">Seiridium unicorne</name>
    <dbReference type="NCBI Taxonomy" id="138068"/>
    <lineage>
        <taxon>Eukaryota</taxon>
        <taxon>Fungi</taxon>
        <taxon>Dikarya</taxon>
        <taxon>Ascomycota</taxon>
        <taxon>Pezizomycotina</taxon>
        <taxon>Sordariomycetes</taxon>
        <taxon>Xylariomycetidae</taxon>
        <taxon>Amphisphaeriales</taxon>
        <taxon>Sporocadaceae</taxon>
        <taxon>Seiridium</taxon>
    </lineage>
</organism>
<dbReference type="EMBL" id="JARVKF010000001">
    <property type="protein sequence ID" value="KAK9426797.1"/>
    <property type="molecule type" value="Genomic_DNA"/>
</dbReference>
<proteinExistence type="inferred from homology"/>
<gene>
    <name evidence="3" type="ORF">SUNI508_00324</name>
</gene>
<name>A0ABR2VIL6_9PEZI</name>